<keyword evidence="2 5" id="KW-0119">Carbohydrate metabolism</keyword>
<evidence type="ECO:0000313" key="9">
    <source>
        <dbReference type="Proteomes" id="UP000249169"/>
    </source>
</evidence>
<dbReference type="InterPro" id="IPR028995">
    <property type="entry name" value="Glyco_hydro_57/38_cen_sf"/>
</dbReference>
<evidence type="ECO:0000259" key="7">
    <source>
        <dbReference type="Pfam" id="PF09210"/>
    </source>
</evidence>
<dbReference type="Pfam" id="PF03065">
    <property type="entry name" value="Glyco_hydro_57"/>
    <property type="match status" value="1"/>
</dbReference>
<feature type="domain" description="1,4-alpha-glucan branching enzyme C-terminal" evidence="7">
    <location>
        <begin position="426"/>
        <end position="530"/>
    </location>
</feature>
<evidence type="ECO:0000256" key="2">
    <source>
        <dbReference type="ARBA" id="ARBA00023277"/>
    </source>
</evidence>
<protein>
    <submittedName>
        <fullName evidence="8">DUF1957 domain-containing protein</fullName>
    </submittedName>
</protein>
<name>A0A328C1Q4_9DELT</name>
<evidence type="ECO:0000313" key="8">
    <source>
        <dbReference type="EMBL" id="RAL20353.1"/>
    </source>
</evidence>
<dbReference type="Pfam" id="PF09210">
    <property type="entry name" value="BE_C"/>
    <property type="match status" value="1"/>
</dbReference>
<dbReference type="OrthoDB" id="9803279at2"/>
<evidence type="ECO:0000256" key="4">
    <source>
        <dbReference type="PIRSR" id="PIRSR640042-2"/>
    </source>
</evidence>
<dbReference type="GO" id="GO:0005576">
    <property type="term" value="C:extracellular region"/>
    <property type="evidence" value="ECO:0007669"/>
    <property type="project" value="TreeGrafter"/>
</dbReference>
<comment type="similarity">
    <text evidence="1 5">Belongs to the glycosyl hydrolase 57 family.</text>
</comment>
<reference evidence="8 9" key="1">
    <citation type="submission" date="2018-05" db="EMBL/GenBank/DDBJ databases">
        <title>Lujinxingia marina gen. nov. sp. nov., a new facultative anaerobic member of the class Deltaproteobacteria, and proposal of Lujinxingaceae fam. nov.</title>
        <authorList>
            <person name="Li C.-M."/>
        </authorList>
    </citation>
    <scope>NUCLEOTIDE SEQUENCE [LARGE SCALE GENOMIC DNA]</scope>
    <source>
        <strain evidence="8 9">B210</strain>
    </source>
</reference>
<evidence type="ECO:0000256" key="3">
    <source>
        <dbReference type="PIRSR" id="PIRSR640042-1"/>
    </source>
</evidence>
<dbReference type="InterPro" id="IPR011330">
    <property type="entry name" value="Glyco_hydro/deAcase_b/a-brl"/>
</dbReference>
<proteinExistence type="inferred from homology"/>
<comment type="caution">
    <text evidence="8">The sequence shown here is derived from an EMBL/GenBank/DDBJ whole genome shotgun (WGS) entry which is preliminary data.</text>
</comment>
<dbReference type="PANTHER" id="PTHR41695">
    <property type="entry name" value="1,4-ALPHA-GLUCAN BRANCHING ENZYME RV3031-RELATED"/>
    <property type="match status" value="1"/>
</dbReference>
<dbReference type="InterPro" id="IPR037090">
    <property type="entry name" value="57_glycoside_trans_central"/>
</dbReference>
<dbReference type="SUPFAM" id="SSF88713">
    <property type="entry name" value="Glycoside hydrolase/deacetylase"/>
    <property type="match status" value="1"/>
</dbReference>
<dbReference type="InterPro" id="IPR027291">
    <property type="entry name" value="Glyco_hydro_38_N_sf"/>
</dbReference>
<evidence type="ECO:0000256" key="5">
    <source>
        <dbReference type="RuleBase" id="RU361196"/>
    </source>
</evidence>
<dbReference type="PANTHER" id="PTHR41695:SF1">
    <property type="entry name" value="1,4-ALPHA-GLUCAN BRANCHING ENZYME TK1436"/>
    <property type="match status" value="1"/>
</dbReference>
<dbReference type="Gene3D" id="3.20.110.10">
    <property type="entry name" value="Glycoside hydrolase 38, N terminal domain"/>
    <property type="match status" value="1"/>
</dbReference>
<feature type="binding site" evidence="4">
    <location>
        <position position="406"/>
    </location>
    <ligand>
        <name>substrate</name>
    </ligand>
</feature>
<dbReference type="AlphaFoldDB" id="A0A328C1Q4"/>
<feature type="binding site" evidence="4">
    <location>
        <position position="258"/>
    </location>
    <ligand>
        <name>substrate</name>
    </ligand>
</feature>
<feature type="binding site" evidence="4">
    <location>
        <position position="241"/>
    </location>
    <ligand>
        <name>substrate</name>
    </ligand>
</feature>
<dbReference type="GO" id="GO:0030979">
    <property type="term" value="P:alpha-glucan biosynthetic process"/>
    <property type="evidence" value="ECO:0007669"/>
    <property type="project" value="InterPro"/>
</dbReference>
<sequence length="534" mass="60577">MKTYLSVVLHAHLPFIRHPEDVYHLEEMWFYEAMHETYLPLLMALDRLEQDQVPGTLTLSLSAPLLAMMADGLLAERFVAQLERMIALARADRETRGAEEPRLAVLADFYEARFDEMRTYYLDELQQDVLARFAHHARRGRLELMTCVGTHPILPFLESDAGRRAQIRAGLQEFESHFGFKPRGVWIAECAFAPGVDRLLADEGIGFACLEDVGILTADAPPVYGTYASLVSPAGVAFFGRDQLASAQVWSASEGYPGDYDYREFYRDLGYDLPLDVVLPYIHPDGIRHHTGLKYHRVTGEVGLGEKEYYRPDVARNRALDHARHFVHARRDQGNELFDKLGERPAHLTCSYDAELFGHWWFEGPLFLEAVFREAAHHDDLVLSSPASYLSEEPVQQQATPGTSTWGEDSYFGVWLDPSNAWIYRHLRNAEHRVVELSRAALHGGLPSDPLTSRALAQLGRQLLLAQASDWAFIMKTGTTVEYAQRRQSGHLRHIEELAAMLEQGTLVEAELAVLEDRYPIFKDLDPSWWAESG</sequence>
<feature type="binding site" evidence="4">
    <location>
        <position position="470"/>
    </location>
    <ligand>
        <name>substrate</name>
    </ligand>
</feature>
<feature type="domain" description="Glycoside hydrolase family 57 N-terminal" evidence="6">
    <location>
        <begin position="7"/>
        <end position="245"/>
    </location>
</feature>
<dbReference type="GO" id="GO:0003844">
    <property type="term" value="F:1,4-alpha-glucan branching enzyme activity"/>
    <property type="evidence" value="ECO:0007669"/>
    <property type="project" value="InterPro"/>
</dbReference>
<dbReference type="Proteomes" id="UP000249169">
    <property type="component" value="Unassembled WGS sequence"/>
</dbReference>
<organism evidence="8 9">
    <name type="scientific">Lujinxingia litoralis</name>
    <dbReference type="NCBI Taxonomy" id="2211119"/>
    <lineage>
        <taxon>Bacteria</taxon>
        <taxon>Deltaproteobacteria</taxon>
        <taxon>Bradymonadales</taxon>
        <taxon>Lujinxingiaceae</taxon>
        <taxon>Lujinxingia</taxon>
    </lineage>
</organism>
<feature type="active site" description="Nucleophile" evidence="3">
    <location>
        <position position="189"/>
    </location>
</feature>
<dbReference type="SUPFAM" id="SSF88688">
    <property type="entry name" value="Families 57/38 glycoside transferase middle domain"/>
    <property type="match status" value="1"/>
</dbReference>
<keyword evidence="9" id="KW-1185">Reference proteome</keyword>
<dbReference type="CDD" id="cd10792">
    <property type="entry name" value="GH57N_AmyC_like"/>
    <property type="match status" value="1"/>
</dbReference>
<dbReference type="InterPro" id="IPR040042">
    <property type="entry name" value="Branching_enz_MT3115-like"/>
</dbReference>
<dbReference type="EMBL" id="QHKO01000011">
    <property type="protein sequence ID" value="RAL20353.1"/>
    <property type="molecule type" value="Genomic_DNA"/>
</dbReference>
<accession>A0A328C1Q4</accession>
<evidence type="ECO:0000259" key="6">
    <source>
        <dbReference type="Pfam" id="PF03065"/>
    </source>
</evidence>
<feature type="active site" description="Proton donor" evidence="3">
    <location>
        <position position="353"/>
    </location>
</feature>
<gene>
    <name evidence="8" type="ORF">DL240_17375</name>
</gene>
<dbReference type="InterPro" id="IPR004300">
    <property type="entry name" value="Glyco_hydro_57_N"/>
</dbReference>
<dbReference type="InterPro" id="IPR015293">
    <property type="entry name" value="BE_C"/>
</dbReference>
<dbReference type="Gene3D" id="1.20.1430.10">
    <property type="entry name" value="Families 57/38 glycoside transferase, middle domain"/>
    <property type="match status" value="1"/>
</dbReference>
<dbReference type="RefSeq" id="WP_111731169.1">
    <property type="nucleotide sequence ID" value="NZ_QHKO01000011.1"/>
</dbReference>
<evidence type="ECO:0000256" key="1">
    <source>
        <dbReference type="ARBA" id="ARBA00006821"/>
    </source>
</evidence>